<evidence type="ECO:0000313" key="2">
    <source>
        <dbReference type="EMBL" id="OHT02638.1"/>
    </source>
</evidence>
<dbReference type="AlphaFoldDB" id="A0A1J4JYR3"/>
<dbReference type="InterPro" id="IPR029030">
    <property type="entry name" value="Caspase-like_dom_sf"/>
</dbReference>
<comment type="caution">
    <text evidence="2">The sequence shown here is derived from an EMBL/GenBank/DDBJ whole genome shotgun (WGS) entry which is preliminary data.</text>
</comment>
<organism evidence="2 3">
    <name type="scientific">Tritrichomonas foetus</name>
    <dbReference type="NCBI Taxonomy" id="1144522"/>
    <lineage>
        <taxon>Eukaryota</taxon>
        <taxon>Metamonada</taxon>
        <taxon>Parabasalia</taxon>
        <taxon>Tritrichomonadida</taxon>
        <taxon>Tritrichomonadidae</taxon>
        <taxon>Tritrichomonas</taxon>
    </lineage>
</organism>
<dbReference type="Gene3D" id="3.40.50.1460">
    <property type="match status" value="1"/>
</dbReference>
<dbReference type="Proteomes" id="UP000179807">
    <property type="component" value="Unassembled WGS sequence"/>
</dbReference>
<evidence type="ECO:0000259" key="1">
    <source>
        <dbReference type="Pfam" id="PF00656"/>
    </source>
</evidence>
<feature type="domain" description="Peptidase C14 caspase" evidence="1">
    <location>
        <begin position="68"/>
        <end position="268"/>
    </location>
</feature>
<dbReference type="GO" id="GO:0004197">
    <property type="term" value="F:cysteine-type endopeptidase activity"/>
    <property type="evidence" value="ECO:0007669"/>
    <property type="project" value="InterPro"/>
</dbReference>
<dbReference type="EMBL" id="MLAK01000860">
    <property type="protein sequence ID" value="OHT02638.1"/>
    <property type="molecule type" value="Genomic_DNA"/>
</dbReference>
<gene>
    <name evidence="2" type="ORF">TRFO_07070</name>
</gene>
<dbReference type="GO" id="GO:0006508">
    <property type="term" value="P:proteolysis"/>
    <property type="evidence" value="ECO:0007669"/>
    <property type="project" value="InterPro"/>
</dbReference>
<dbReference type="VEuPathDB" id="TrichDB:TRFO_07070"/>
<evidence type="ECO:0000313" key="3">
    <source>
        <dbReference type="Proteomes" id="UP000179807"/>
    </source>
</evidence>
<dbReference type="SUPFAM" id="SSF52129">
    <property type="entry name" value="Caspase-like"/>
    <property type="match status" value="1"/>
</dbReference>
<dbReference type="RefSeq" id="XP_068355774.1">
    <property type="nucleotide sequence ID" value="XM_068493477.1"/>
</dbReference>
<accession>A0A1J4JYR3</accession>
<protein>
    <submittedName>
        <fullName evidence="2">Clan CD, family C14, metacaspase-like cysteine peptidase</fullName>
    </submittedName>
</protein>
<sequence>MGGVFSSTVKEENELLSQFGTTVDLKQFHKVRSGGNVRSLISDLNTVATDIKGVKDKLQAPEGKTSHIICNNYTDETNPLGSGPLFDCITTADYLKHLGFTNYYIQNPTKDEYLKQMKYFLESHAEILIVYYSGRAESVVCSNGDPQADDGKDEALDFVDGKLFDEDLAKLLSSVQKPKTSKIILLNEFCHSGNPWDIKGTAFNEFDLPANILVVSTRRTTDEFLTSDQSEDAGLFTFYLFRTLNDHQGLNLKELESKLNHYLAPHKQYMIKASTTPKMFTEPLLPVYVAPKK</sequence>
<dbReference type="GeneID" id="94828181"/>
<dbReference type="InterPro" id="IPR011600">
    <property type="entry name" value="Pept_C14_caspase"/>
</dbReference>
<dbReference type="Pfam" id="PF00656">
    <property type="entry name" value="Peptidase_C14"/>
    <property type="match status" value="1"/>
</dbReference>
<keyword evidence="3" id="KW-1185">Reference proteome</keyword>
<reference evidence="2" key="1">
    <citation type="submission" date="2016-10" db="EMBL/GenBank/DDBJ databases">
        <authorList>
            <person name="Benchimol M."/>
            <person name="Almeida L.G."/>
            <person name="Vasconcelos A.T."/>
            <person name="Perreira-Neves A."/>
            <person name="Rosa I.A."/>
            <person name="Tasca T."/>
            <person name="Bogo M.R."/>
            <person name="de Souza W."/>
        </authorList>
    </citation>
    <scope>NUCLEOTIDE SEQUENCE [LARGE SCALE GENOMIC DNA]</scope>
    <source>
        <strain evidence="2">K</strain>
    </source>
</reference>
<name>A0A1J4JYR3_9EUKA</name>
<proteinExistence type="predicted"/>